<evidence type="ECO:0000259" key="1">
    <source>
        <dbReference type="Pfam" id="PF00561"/>
    </source>
</evidence>
<feature type="domain" description="AB hydrolase-1" evidence="1">
    <location>
        <begin position="26"/>
        <end position="253"/>
    </location>
</feature>
<name>A0ABQ4A0Y1_9ACTN</name>
<evidence type="ECO:0000313" key="2">
    <source>
        <dbReference type="EMBL" id="GIE24278.1"/>
    </source>
</evidence>
<dbReference type="Gene3D" id="3.40.50.1820">
    <property type="entry name" value="alpha/beta hydrolase"/>
    <property type="match status" value="1"/>
</dbReference>
<comment type="caution">
    <text evidence="2">The sequence shown here is derived from an EMBL/GenBank/DDBJ whole genome shotgun (WGS) entry which is preliminary data.</text>
</comment>
<dbReference type="InterPro" id="IPR029058">
    <property type="entry name" value="AB_hydrolase_fold"/>
</dbReference>
<dbReference type="InterPro" id="IPR050471">
    <property type="entry name" value="AB_hydrolase"/>
</dbReference>
<dbReference type="EMBL" id="BOMN01000107">
    <property type="protein sequence ID" value="GIE24278.1"/>
    <property type="molecule type" value="Genomic_DNA"/>
</dbReference>
<reference evidence="2 3" key="1">
    <citation type="submission" date="2021-01" db="EMBL/GenBank/DDBJ databases">
        <title>Whole genome shotgun sequence of Actinoplanes humidus NBRC 14915.</title>
        <authorList>
            <person name="Komaki H."/>
            <person name="Tamura T."/>
        </authorList>
    </citation>
    <scope>NUCLEOTIDE SEQUENCE [LARGE SCALE GENOMIC DNA]</scope>
    <source>
        <strain evidence="2 3">NBRC 14915</strain>
    </source>
</reference>
<accession>A0ABQ4A0Y1</accession>
<dbReference type="Pfam" id="PF00561">
    <property type="entry name" value="Abhydrolase_1"/>
    <property type="match status" value="1"/>
</dbReference>
<protein>
    <submittedName>
        <fullName evidence="2">Hydrolase</fullName>
    </submittedName>
</protein>
<gene>
    <name evidence="2" type="ORF">Ahu01nite_073800</name>
</gene>
<proteinExistence type="predicted"/>
<dbReference type="RefSeq" id="WP_203841307.1">
    <property type="nucleotide sequence ID" value="NZ_BAAATV010000017.1"/>
</dbReference>
<dbReference type="PANTHER" id="PTHR43433:SF5">
    <property type="entry name" value="AB HYDROLASE-1 DOMAIN-CONTAINING PROTEIN"/>
    <property type="match status" value="1"/>
</dbReference>
<keyword evidence="3" id="KW-1185">Reference proteome</keyword>
<dbReference type="SUPFAM" id="SSF53474">
    <property type="entry name" value="alpha/beta-Hydrolases"/>
    <property type="match status" value="1"/>
</dbReference>
<dbReference type="InterPro" id="IPR000073">
    <property type="entry name" value="AB_hydrolase_1"/>
</dbReference>
<sequence length="283" mass="29551">MAVADLGTVQIRYDLHGRPDGPRVALFCGRAMSRRFWHVTLVPRLVDAGYRVLTLDNRGSGDTVAPPGPYTVEQLADDAGALLDRLGWQSVAVCGLSLGGMIAERVAATRPGVRAAVLLASSGTPTTFQRAVLAAHQEESAHGPYGPDVSALVELMTTVPAYALLADEPMAATMLAHLRLRTGDGRGPVDQGAAAAGWAGSDQQRAAWAAITAPALLVAFEHDILFPPHAVRAAAEEISGARYAEVPGVAHGDALVRAAGAIGDLTTGFLREAFPVPARWQAA</sequence>
<keyword evidence="2" id="KW-0378">Hydrolase</keyword>
<evidence type="ECO:0000313" key="3">
    <source>
        <dbReference type="Proteomes" id="UP000603200"/>
    </source>
</evidence>
<organism evidence="2 3">
    <name type="scientific">Winogradskya humida</name>
    <dbReference type="NCBI Taxonomy" id="113566"/>
    <lineage>
        <taxon>Bacteria</taxon>
        <taxon>Bacillati</taxon>
        <taxon>Actinomycetota</taxon>
        <taxon>Actinomycetes</taxon>
        <taxon>Micromonosporales</taxon>
        <taxon>Micromonosporaceae</taxon>
        <taxon>Winogradskya</taxon>
    </lineage>
</organism>
<dbReference type="GO" id="GO:0016787">
    <property type="term" value="F:hydrolase activity"/>
    <property type="evidence" value="ECO:0007669"/>
    <property type="project" value="UniProtKB-KW"/>
</dbReference>
<dbReference type="PANTHER" id="PTHR43433">
    <property type="entry name" value="HYDROLASE, ALPHA/BETA FOLD FAMILY PROTEIN"/>
    <property type="match status" value="1"/>
</dbReference>
<dbReference type="Proteomes" id="UP000603200">
    <property type="component" value="Unassembled WGS sequence"/>
</dbReference>